<comment type="caution">
    <text evidence="2">The sequence shown here is derived from an EMBL/GenBank/DDBJ whole genome shotgun (WGS) entry which is preliminary data.</text>
</comment>
<dbReference type="AlphaFoldDB" id="A0A2M8RVP7"/>
<keyword evidence="1" id="KW-0732">Signal</keyword>
<dbReference type="InterPro" id="IPR007446">
    <property type="entry name" value="PilP"/>
</dbReference>
<accession>A0A2M8RVP7</accession>
<gene>
    <name evidence="2" type="ORF">CVP04_06245</name>
</gene>
<dbReference type="RefSeq" id="WP_100296650.1">
    <property type="nucleotide sequence ID" value="NZ_PHGZ01000013.1"/>
</dbReference>
<evidence type="ECO:0000256" key="1">
    <source>
        <dbReference type="SAM" id="SignalP"/>
    </source>
</evidence>
<evidence type="ECO:0000313" key="2">
    <source>
        <dbReference type="EMBL" id="PJG82959.1"/>
    </source>
</evidence>
<protein>
    <recommendedName>
        <fullName evidence="4">Pilus assembly protein PilP</fullName>
    </recommendedName>
</protein>
<name>A0A2M8RVP7_9PAST</name>
<feature type="signal peptide" evidence="1">
    <location>
        <begin position="1"/>
        <end position="22"/>
    </location>
</feature>
<reference evidence="2 3" key="1">
    <citation type="submission" date="2017-11" db="EMBL/GenBank/DDBJ databases">
        <title>Reclassification of Bisgaard taxon 5 as Caviibacterium pharyngocola gen. nov., sp. nov.</title>
        <authorList>
            <person name="Christensen H."/>
        </authorList>
    </citation>
    <scope>NUCLEOTIDE SEQUENCE [LARGE SCALE GENOMIC DNA]</scope>
    <source>
        <strain evidence="2 3">7_3</strain>
    </source>
</reference>
<dbReference type="Gene3D" id="2.30.30.830">
    <property type="match status" value="1"/>
</dbReference>
<evidence type="ECO:0008006" key="4">
    <source>
        <dbReference type="Google" id="ProtNLM"/>
    </source>
</evidence>
<evidence type="ECO:0000313" key="3">
    <source>
        <dbReference type="Proteomes" id="UP000230282"/>
    </source>
</evidence>
<proteinExistence type="predicted"/>
<dbReference type="EMBL" id="PHGZ01000013">
    <property type="protein sequence ID" value="PJG82959.1"/>
    <property type="molecule type" value="Genomic_DNA"/>
</dbReference>
<feature type="chain" id="PRO_5014915675" description="Pilus assembly protein PilP" evidence="1">
    <location>
        <begin position="23"/>
        <end position="138"/>
    </location>
</feature>
<sequence length="138" mass="15089">MISNAKPLVMLFIGTVLSTSYAADPFDKTQRQIAPAVQVAAQQENAPNNVAADCHSSAPALAPDTPFAQLNIVGAITEKDNTRILLMDPQQSLIIANQGDLVGQEKIKIDRITLNNLSIIRWTQDTTCRHFESVTIKF</sequence>
<dbReference type="OrthoDB" id="5679413at2"/>
<dbReference type="Proteomes" id="UP000230282">
    <property type="component" value="Unassembled WGS sequence"/>
</dbReference>
<keyword evidence="3" id="KW-1185">Reference proteome</keyword>
<dbReference type="Pfam" id="PF04351">
    <property type="entry name" value="PilP"/>
    <property type="match status" value="1"/>
</dbReference>
<organism evidence="2 3">
    <name type="scientific">Caviibacterium pharyngocola</name>
    <dbReference type="NCBI Taxonomy" id="28159"/>
    <lineage>
        <taxon>Bacteria</taxon>
        <taxon>Pseudomonadati</taxon>
        <taxon>Pseudomonadota</taxon>
        <taxon>Gammaproteobacteria</taxon>
        <taxon>Pasteurellales</taxon>
        <taxon>Pasteurellaceae</taxon>
        <taxon>Caviibacterium</taxon>
    </lineage>
</organism>